<sequence length="243" mass="26547">MKQVLITGASSGIGAQLAIDYASEGWQVIACGQSEVRLAELVKNNPLIMPLPFNVTNIVEVKQALESIEQLPDLIILNAGTCEYIDNGVIDTALFKRVFDVNFFGLLHCIEAMQSRFSSSAHLVIIGSSASFVPLPRAEAYGASKAAVAYLSHTLAIDLAHIGVTVTLVNPGFVKTPLTDKNDFQMPMLVTAEYASEQIRRGISAGKIEINFPWKFNLLLKFIALLPLRLQLKAIKQFTGKRT</sequence>
<dbReference type="Gene3D" id="3.40.50.720">
    <property type="entry name" value="NAD(P)-binding Rossmann-like Domain"/>
    <property type="match status" value="1"/>
</dbReference>
<gene>
    <name evidence="3" type="ORF">P3TCK_10653</name>
</gene>
<dbReference type="PANTHER" id="PTHR44196:SF1">
    <property type="entry name" value="DEHYDROGENASE_REDUCTASE SDR FAMILY MEMBER 7B"/>
    <property type="match status" value="1"/>
</dbReference>
<evidence type="ECO:0000313" key="3">
    <source>
        <dbReference type="EMBL" id="EAS44136.1"/>
    </source>
</evidence>
<dbReference type="RefSeq" id="WP_006230154.1">
    <property type="nucleotide sequence ID" value="NZ_CH724134.1"/>
</dbReference>
<dbReference type="PROSITE" id="PS00061">
    <property type="entry name" value="ADH_SHORT"/>
    <property type="match status" value="1"/>
</dbReference>
<comment type="similarity">
    <text evidence="1">Belongs to the short-chain dehydrogenases/reductases (SDR) family.</text>
</comment>
<reference evidence="3 4" key="1">
    <citation type="submission" date="2006-03" db="EMBL/GenBank/DDBJ databases">
        <authorList>
            <person name="Bartlett D.H."/>
            <person name="Valle G."/>
            <person name="Lauro F.M."/>
            <person name="Vezzi A."/>
            <person name="Simonato F."/>
            <person name="Eloe E."/>
            <person name="Vitulo N."/>
            <person name="Stratton T.K."/>
            <person name="D'angelo M."/>
            <person name="Ferriera S."/>
            <person name="Johnson J."/>
            <person name="Kravitz S."/>
            <person name="Beeson K."/>
            <person name="Sutton G."/>
            <person name="Rogers Y."/>
            <person name="Friedman R."/>
            <person name="Frazier M."/>
            <person name="Venter J.C."/>
        </authorList>
    </citation>
    <scope>NUCLEOTIDE SEQUENCE [LARGE SCALE GENOMIC DNA]</scope>
    <source>
        <strain evidence="3 4">3TCK</strain>
    </source>
</reference>
<organism evidence="3 4">
    <name type="scientific">Photobacterium profundum 3TCK</name>
    <dbReference type="NCBI Taxonomy" id="314280"/>
    <lineage>
        <taxon>Bacteria</taxon>
        <taxon>Pseudomonadati</taxon>
        <taxon>Pseudomonadota</taxon>
        <taxon>Gammaproteobacteria</taxon>
        <taxon>Vibrionales</taxon>
        <taxon>Vibrionaceae</taxon>
        <taxon>Photobacterium</taxon>
    </lineage>
</organism>
<dbReference type="HOGENOM" id="CLU_010194_2_1_6"/>
<dbReference type="PRINTS" id="PR00081">
    <property type="entry name" value="GDHRDH"/>
</dbReference>
<dbReference type="InterPro" id="IPR020904">
    <property type="entry name" value="Sc_DH/Rdtase_CS"/>
</dbReference>
<dbReference type="Proteomes" id="UP000003789">
    <property type="component" value="Unassembled WGS sequence"/>
</dbReference>
<protein>
    <submittedName>
        <fullName evidence="3">Oxidoreductase, short-chain dehydrogenase/reductase family protein</fullName>
    </submittedName>
</protein>
<dbReference type="InterPro" id="IPR002347">
    <property type="entry name" value="SDR_fam"/>
</dbReference>
<evidence type="ECO:0000256" key="1">
    <source>
        <dbReference type="ARBA" id="ARBA00006484"/>
    </source>
</evidence>
<name>Q1Z6L1_9GAMM</name>
<evidence type="ECO:0000313" key="4">
    <source>
        <dbReference type="Proteomes" id="UP000003789"/>
    </source>
</evidence>
<evidence type="ECO:0000256" key="2">
    <source>
        <dbReference type="ARBA" id="ARBA00023002"/>
    </source>
</evidence>
<proteinExistence type="inferred from homology"/>
<keyword evidence="2" id="KW-0560">Oxidoreductase</keyword>
<comment type="caution">
    <text evidence="3">The sequence shown here is derived from an EMBL/GenBank/DDBJ whole genome shotgun (WGS) entry which is preliminary data.</text>
</comment>
<dbReference type="Pfam" id="PF00106">
    <property type="entry name" value="adh_short"/>
    <property type="match status" value="1"/>
</dbReference>
<dbReference type="PANTHER" id="PTHR44196">
    <property type="entry name" value="DEHYDROGENASE/REDUCTASE SDR FAMILY MEMBER 7B"/>
    <property type="match status" value="1"/>
</dbReference>
<dbReference type="SUPFAM" id="SSF51735">
    <property type="entry name" value="NAD(P)-binding Rossmann-fold domains"/>
    <property type="match status" value="1"/>
</dbReference>
<dbReference type="EMBL" id="AAPH01000006">
    <property type="protein sequence ID" value="EAS44136.1"/>
    <property type="molecule type" value="Genomic_DNA"/>
</dbReference>
<dbReference type="AlphaFoldDB" id="Q1Z6L1"/>
<dbReference type="GO" id="GO:0016491">
    <property type="term" value="F:oxidoreductase activity"/>
    <property type="evidence" value="ECO:0007669"/>
    <property type="project" value="UniProtKB-KW"/>
</dbReference>
<accession>Q1Z6L1</accession>
<dbReference type="GO" id="GO:0016020">
    <property type="term" value="C:membrane"/>
    <property type="evidence" value="ECO:0007669"/>
    <property type="project" value="TreeGrafter"/>
</dbReference>
<dbReference type="OrthoDB" id="335726at2"/>
<dbReference type="InterPro" id="IPR036291">
    <property type="entry name" value="NAD(P)-bd_dom_sf"/>
</dbReference>